<feature type="binding site" evidence="9">
    <location>
        <position position="179"/>
    </location>
    <ligand>
        <name>1-deoxy-D-xylulose 5-phosphate</name>
        <dbReference type="ChEBI" id="CHEBI:57792"/>
    </ligand>
</feature>
<dbReference type="SUPFAM" id="SSF55347">
    <property type="entry name" value="Glyceraldehyde-3-phosphate dehydrogenase-like, C-terminal domain"/>
    <property type="match status" value="1"/>
</dbReference>
<dbReference type="Gene3D" id="1.10.1740.10">
    <property type="match status" value="1"/>
</dbReference>
<keyword evidence="5 9" id="KW-0560">Oxidoreductase</keyword>
<comment type="catalytic activity">
    <reaction evidence="8">
        <text>2-C-methyl-D-erythritol 4-phosphate + NADP(+) = 1-deoxy-D-xylulose 5-phosphate + NADPH + H(+)</text>
        <dbReference type="Rhea" id="RHEA:13717"/>
        <dbReference type="ChEBI" id="CHEBI:15378"/>
        <dbReference type="ChEBI" id="CHEBI:57783"/>
        <dbReference type="ChEBI" id="CHEBI:57792"/>
        <dbReference type="ChEBI" id="CHEBI:58262"/>
        <dbReference type="ChEBI" id="CHEBI:58349"/>
        <dbReference type="EC" id="1.1.1.267"/>
    </reaction>
    <physiologicalReaction direction="right-to-left" evidence="8">
        <dbReference type="Rhea" id="RHEA:13719"/>
    </physiologicalReaction>
</comment>
<keyword evidence="3 9" id="KW-0479">Metal-binding</keyword>
<evidence type="ECO:0000259" key="12">
    <source>
        <dbReference type="Pfam" id="PF13288"/>
    </source>
</evidence>
<dbReference type="InterPro" id="IPR013644">
    <property type="entry name" value="DXP_reductoisomerase_C"/>
</dbReference>
<feature type="binding site" evidence="9">
    <location>
        <position position="192"/>
    </location>
    <ligand>
        <name>1-deoxy-D-xylulose 5-phosphate</name>
        <dbReference type="ChEBI" id="CHEBI:57792"/>
    </ligand>
</feature>
<proteinExistence type="inferred from homology"/>
<feature type="binding site" evidence="9">
    <location>
        <position position="14"/>
    </location>
    <ligand>
        <name>NADPH</name>
        <dbReference type="ChEBI" id="CHEBI:57783"/>
    </ligand>
</feature>
<evidence type="ECO:0000256" key="8">
    <source>
        <dbReference type="ARBA" id="ARBA00048543"/>
    </source>
</evidence>
<evidence type="ECO:0000256" key="9">
    <source>
        <dbReference type="HAMAP-Rule" id="MF_00183"/>
    </source>
</evidence>
<dbReference type="GO" id="GO:0051484">
    <property type="term" value="P:isopentenyl diphosphate biosynthetic process, methylerythritol 4-phosphate pathway involved in terpenoid biosynthetic process"/>
    <property type="evidence" value="ECO:0007669"/>
    <property type="project" value="TreeGrafter"/>
</dbReference>
<dbReference type="Proteomes" id="UP000006546">
    <property type="component" value="Chromosome"/>
</dbReference>
<dbReference type="PANTHER" id="PTHR30525:SF0">
    <property type="entry name" value="1-DEOXY-D-XYLULOSE 5-PHOSPHATE REDUCTOISOMERASE, CHLOROPLASTIC"/>
    <property type="match status" value="1"/>
</dbReference>
<keyword evidence="7 9" id="KW-0414">Isoprene biosynthesis</keyword>
<dbReference type="GO" id="GO:0030604">
    <property type="term" value="F:1-deoxy-D-xylulose-5-phosphate reductoisomerase activity"/>
    <property type="evidence" value="ECO:0007669"/>
    <property type="project" value="UniProtKB-UniRule"/>
</dbReference>
<dbReference type="EMBL" id="CP002696">
    <property type="protein sequence ID" value="AEE16849.1"/>
    <property type="molecule type" value="Genomic_DNA"/>
</dbReference>
<feature type="domain" description="1-deoxy-D-xylulose 5-phosphate reductoisomerase N-terminal" evidence="10">
    <location>
        <begin position="63"/>
        <end position="112"/>
    </location>
</feature>
<dbReference type="InterPro" id="IPR036169">
    <property type="entry name" value="DXPR_C_sf"/>
</dbReference>
<keyword evidence="14" id="KW-1185">Reference proteome</keyword>
<feature type="binding site" evidence="9">
    <location>
        <position position="201"/>
    </location>
    <ligand>
        <name>Mn(2+)</name>
        <dbReference type="ChEBI" id="CHEBI:29035"/>
    </ligand>
</feature>
<reference evidence="14" key="1">
    <citation type="submission" date="2011-04" db="EMBL/GenBank/DDBJ databases">
        <title>The complete genome of Treponema brennaborense DSM 12168.</title>
        <authorList>
            <person name="Lucas S."/>
            <person name="Han J."/>
            <person name="Lapidus A."/>
            <person name="Bruce D."/>
            <person name="Goodwin L."/>
            <person name="Pitluck S."/>
            <person name="Peters L."/>
            <person name="Kyrpides N."/>
            <person name="Mavromatis K."/>
            <person name="Ivanova N."/>
            <person name="Mikhailova N."/>
            <person name="Pagani I."/>
            <person name="Teshima H."/>
            <person name="Detter J.C."/>
            <person name="Tapia R."/>
            <person name="Han C."/>
            <person name="Land M."/>
            <person name="Hauser L."/>
            <person name="Markowitz V."/>
            <person name="Cheng J.-F."/>
            <person name="Hugenholtz P."/>
            <person name="Woyke T."/>
            <person name="Wu D."/>
            <person name="Gronow S."/>
            <person name="Wellnitz S."/>
            <person name="Brambilla E."/>
            <person name="Klenk H.-P."/>
            <person name="Eisen J.A."/>
        </authorList>
    </citation>
    <scope>NUCLEOTIDE SEQUENCE [LARGE SCALE GENOMIC DNA]</scope>
    <source>
        <strain evidence="14">DSM 12168 / CIP 105900 / DD5/3</strain>
    </source>
</reference>
<comment type="pathway">
    <text evidence="1 9">Isoprenoid biosynthesis; isopentenyl diphosphate biosynthesis via DXP pathway; isopentenyl diphosphate from 1-deoxy-D-xylulose 5-phosphate: step 1/6.</text>
</comment>
<feature type="binding site" evidence="9">
    <location>
        <position position="156"/>
    </location>
    <ligand>
        <name>1-deoxy-D-xylulose 5-phosphate</name>
        <dbReference type="ChEBI" id="CHEBI:57792"/>
    </ligand>
</feature>
<name>F4LN84_TREBD</name>
<dbReference type="InterPro" id="IPR026877">
    <property type="entry name" value="DXPR_C"/>
</dbReference>
<keyword evidence="6 9" id="KW-0464">Manganese</keyword>
<dbReference type="InterPro" id="IPR013512">
    <property type="entry name" value="DXP_reductoisomerase_N"/>
</dbReference>
<dbReference type="HOGENOM" id="CLU_035714_4_0_12"/>
<dbReference type="RefSeq" id="WP_013758554.1">
    <property type="nucleotide sequence ID" value="NC_015500.1"/>
</dbReference>
<feature type="domain" description="1-deoxy-D-xylulose 5-phosphate reductoisomerase N-terminal" evidence="10">
    <location>
        <begin position="5"/>
        <end position="54"/>
    </location>
</feature>
<feature type="binding site" evidence="9">
    <location>
        <position position="132"/>
    </location>
    <ligand>
        <name>Mn(2+)</name>
        <dbReference type="ChEBI" id="CHEBI:29035"/>
    </ligand>
</feature>
<dbReference type="AlphaFoldDB" id="F4LN84"/>
<dbReference type="EC" id="1.1.1.267" evidence="9"/>
<comment type="similarity">
    <text evidence="2 9">Belongs to the DXR family.</text>
</comment>
<feature type="binding site" evidence="9">
    <location>
        <position position="105"/>
    </location>
    <ligand>
        <name>1-deoxy-D-xylulose 5-phosphate</name>
        <dbReference type="ChEBI" id="CHEBI:57792"/>
    </ligand>
</feature>
<dbReference type="GO" id="GO:0070402">
    <property type="term" value="F:NADPH binding"/>
    <property type="evidence" value="ECO:0007669"/>
    <property type="project" value="InterPro"/>
</dbReference>
<accession>F4LN84</accession>
<dbReference type="Pfam" id="PF13288">
    <property type="entry name" value="DXPR_C"/>
    <property type="match status" value="1"/>
</dbReference>
<feature type="binding site" evidence="9">
    <location>
        <position position="132"/>
    </location>
    <ligand>
        <name>1-deoxy-D-xylulose 5-phosphate</name>
        <dbReference type="ChEBI" id="CHEBI:57792"/>
    </ligand>
</feature>
<dbReference type="SUPFAM" id="SSF69055">
    <property type="entry name" value="1-deoxy-D-xylulose-5-phosphate reductoisomerase, C-terminal domain"/>
    <property type="match status" value="1"/>
</dbReference>
<evidence type="ECO:0000256" key="4">
    <source>
        <dbReference type="ARBA" id="ARBA00022857"/>
    </source>
</evidence>
<dbReference type="InterPro" id="IPR003821">
    <property type="entry name" value="DXP_reductoisomerase"/>
</dbReference>
<feature type="binding site" evidence="9">
    <location>
        <position position="201"/>
    </location>
    <ligand>
        <name>1-deoxy-D-xylulose 5-phosphate</name>
        <dbReference type="ChEBI" id="CHEBI:57792"/>
    </ligand>
</feature>
<dbReference type="KEGG" id="tbe:Trebr_1425"/>
<feature type="binding site" evidence="9">
    <location>
        <position position="197"/>
    </location>
    <ligand>
        <name>1-deoxy-D-xylulose 5-phosphate</name>
        <dbReference type="ChEBI" id="CHEBI:57792"/>
    </ligand>
</feature>
<dbReference type="GO" id="GO:0030145">
    <property type="term" value="F:manganese ion binding"/>
    <property type="evidence" value="ECO:0007669"/>
    <property type="project" value="TreeGrafter"/>
</dbReference>
<dbReference type="eggNOG" id="COG0743">
    <property type="taxonomic scope" value="Bacteria"/>
</dbReference>
<evidence type="ECO:0000259" key="11">
    <source>
        <dbReference type="Pfam" id="PF08436"/>
    </source>
</evidence>
<feature type="binding site" evidence="9">
    <location>
        <position position="198"/>
    </location>
    <ligand>
        <name>1-deoxy-D-xylulose 5-phosphate</name>
        <dbReference type="ChEBI" id="CHEBI:57792"/>
    </ligand>
</feature>
<feature type="domain" description="DXP reductoisomerase C-terminal" evidence="12">
    <location>
        <begin position="242"/>
        <end position="365"/>
    </location>
</feature>
<dbReference type="Pfam" id="PF08436">
    <property type="entry name" value="DXP_redisom_C"/>
    <property type="match status" value="1"/>
</dbReference>
<dbReference type="UniPathway" id="UPA00056">
    <property type="reaction ID" value="UER00092"/>
</dbReference>
<sequence>MKKRVLVLGCTGSIGTSTLDIIREFPDRFEAAGLTAHTAAGKLKALAAEFKCPALLTGPATEAETEHFIRSSGADVAVNGIAGSAGLKPSVMVLNAGIDLALANKETIVMAGPLVIRLAEENGCALLPVDSEHSAIFNLIRHYGADSVSEIILTASGGPFRCVPADELPSVTAAQALRHPTWDMGQKITIDSATLANKGLEVIEACRLFGFPPERVKVTVHPQSLVHSLVKTNDGVLYAQISHPDMRHPILSALTWPETVPNSLEPFDITCLNAGADGKEITMTFAAPRLNDFPMLPLAYEAAAKGGSYTIAYNAANEVAALAFLQGKAAFRDIDRITARVMQKDWSTPPVTIADVFLFDSQARSYAEQLLTASGGSD</sequence>
<evidence type="ECO:0000256" key="6">
    <source>
        <dbReference type="ARBA" id="ARBA00023211"/>
    </source>
</evidence>
<evidence type="ECO:0000259" key="10">
    <source>
        <dbReference type="Pfam" id="PF02670"/>
    </source>
</evidence>
<keyword evidence="4 9" id="KW-0521">NADP</keyword>
<dbReference type="PIRSF" id="PIRSF006205">
    <property type="entry name" value="Dxp_reductismrs"/>
    <property type="match status" value="1"/>
</dbReference>
<keyword evidence="9" id="KW-0460">Magnesium</keyword>
<feature type="binding site" evidence="9">
    <location>
        <position position="11"/>
    </location>
    <ligand>
        <name>NADPH</name>
        <dbReference type="ChEBI" id="CHEBI:57783"/>
    </ligand>
</feature>
<feature type="binding site" evidence="9">
    <location>
        <position position="13"/>
    </location>
    <ligand>
        <name>NADPH</name>
        <dbReference type="ChEBI" id="CHEBI:57783"/>
    </ligand>
</feature>
<dbReference type="SUPFAM" id="SSF51735">
    <property type="entry name" value="NAD(P)-binding Rossmann-fold domains"/>
    <property type="match status" value="1"/>
</dbReference>
<evidence type="ECO:0000256" key="3">
    <source>
        <dbReference type="ARBA" id="ARBA00022723"/>
    </source>
</evidence>
<feature type="binding site" evidence="9">
    <location>
        <position position="130"/>
    </location>
    <ligand>
        <name>Mn(2+)</name>
        <dbReference type="ChEBI" id="CHEBI:29035"/>
    </ligand>
</feature>
<dbReference type="Gene3D" id="3.40.50.720">
    <property type="entry name" value="NAD(P)-binding Rossmann-like Domain"/>
    <property type="match status" value="2"/>
</dbReference>
<comment type="function">
    <text evidence="9">Catalyzes the NADPH-dependent rearrangement and reduction of 1-deoxy-D-xylulose-5-phosphate (DXP) to 2-C-methyl-D-erythritol 4-phosphate (MEP).</text>
</comment>
<evidence type="ECO:0000313" key="13">
    <source>
        <dbReference type="EMBL" id="AEE16849.1"/>
    </source>
</evidence>
<feature type="binding site" evidence="9">
    <location>
        <position position="185"/>
    </location>
    <ligand>
        <name>NADPH</name>
        <dbReference type="ChEBI" id="CHEBI:57783"/>
    </ligand>
</feature>
<comment type="cofactor">
    <cofactor evidence="9">
        <name>Mg(2+)</name>
        <dbReference type="ChEBI" id="CHEBI:18420"/>
    </cofactor>
    <cofactor evidence="9">
        <name>Mn(2+)</name>
        <dbReference type="ChEBI" id="CHEBI:29035"/>
    </cofactor>
</comment>
<evidence type="ECO:0000256" key="2">
    <source>
        <dbReference type="ARBA" id="ARBA00006825"/>
    </source>
</evidence>
<dbReference type="STRING" id="906968.Trebr_1425"/>
<feature type="binding site" evidence="9">
    <location>
        <position position="106"/>
    </location>
    <ligand>
        <name>NADPH</name>
        <dbReference type="ChEBI" id="CHEBI:57783"/>
    </ligand>
</feature>
<evidence type="ECO:0000256" key="7">
    <source>
        <dbReference type="ARBA" id="ARBA00023229"/>
    </source>
</evidence>
<feature type="domain" description="1-deoxy-D-xylulose 5-phosphate reductoisomerase C-terminal" evidence="11">
    <location>
        <begin position="126"/>
        <end position="209"/>
    </location>
</feature>
<gene>
    <name evidence="9" type="primary">dxr</name>
    <name evidence="13" type="ordered locus">Trebr_1425</name>
</gene>
<comment type="caution">
    <text evidence="9">Lacks conserved residue(s) required for the propagation of feature annotation.</text>
</comment>
<feature type="binding site" evidence="9">
    <location>
        <position position="104"/>
    </location>
    <ligand>
        <name>NADPH</name>
        <dbReference type="ChEBI" id="CHEBI:57783"/>
    </ligand>
</feature>
<dbReference type="PANTHER" id="PTHR30525">
    <property type="entry name" value="1-DEOXY-D-XYLULOSE 5-PHOSPHATE REDUCTOISOMERASE"/>
    <property type="match status" value="1"/>
</dbReference>
<protein>
    <recommendedName>
        <fullName evidence="9">1-deoxy-D-xylulose 5-phosphate reductoisomerase</fullName>
        <shortName evidence="9">DXP reductoisomerase</shortName>
        <ecNumber evidence="9">1.1.1.267</ecNumber>
    </recommendedName>
    <alternativeName>
        <fullName evidence="9">1-deoxyxylulose-5-phosphate reductoisomerase</fullName>
    </alternativeName>
    <alternativeName>
        <fullName evidence="9">2-C-methyl-D-erythritol 4-phosphate synthase</fullName>
    </alternativeName>
</protein>
<organism evidence="13 14">
    <name type="scientific">Treponema brennaborense (strain DSM 12168 / CIP 105900 / DD5/3)</name>
    <dbReference type="NCBI Taxonomy" id="906968"/>
    <lineage>
        <taxon>Bacteria</taxon>
        <taxon>Pseudomonadati</taxon>
        <taxon>Spirochaetota</taxon>
        <taxon>Spirochaetia</taxon>
        <taxon>Spirochaetales</taxon>
        <taxon>Treponemataceae</taxon>
        <taxon>Treponema</taxon>
    </lineage>
</organism>
<evidence type="ECO:0000256" key="1">
    <source>
        <dbReference type="ARBA" id="ARBA00005094"/>
    </source>
</evidence>
<evidence type="ECO:0000256" key="5">
    <source>
        <dbReference type="ARBA" id="ARBA00023002"/>
    </source>
</evidence>
<dbReference type="InterPro" id="IPR036291">
    <property type="entry name" value="NAD(P)-bd_dom_sf"/>
</dbReference>
<dbReference type="OrthoDB" id="9806546at2"/>
<evidence type="ECO:0000313" key="14">
    <source>
        <dbReference type="Proteomes" id="UP000006546"/>
    </source>
</evidence>
<dbReference type="Pfam" id="PF02670">
    <property type="entry name" value="DXP_reductoisom"/>
    <property type="match status" value="2"/>
</dbReference>
<feature type="binding site" evidence="9">
    <location>
        <position position="131"/>
    </location>
    <ligand>
        <name>1-deoxy-D-xylulose 5-phosphate</name>
        <dbReference type="ChEBI" id="CHEBI:57792"/>
    </ligand>
</feature>
<dbReference type="HAMAP" id="MF_00183">
    <property type="entry name" value="DXP_reductoisom"/>
    <property type="match status" value="1"/>
</dbReference>
<feature type="binding site" evidence="9">
    <location>
        <position position="12"/>
    </location>
    <ligand>
        <name>NADPH</name>
        <dbReference type="ChEBI" id="CHEBI:57783"/>
    </ligand>
</feature>